<organism evidence="10 11">
    <name type="scientific">Pocillopora damicornis</name>
    <name type="common">Cauliflower coral</name>
    <name type="synonym">Millepora damicornis</name>
    <dbReference type="NCBI Taxonomy" id="46731"/>
    <lineage>
        <taxon>Eukaryota</taxon>
        <taxon>Metazoa</taxon>
        <taxon>Cnidaria</taxon>
        <taxon>Anthozoa</taxon>
        <taxon>Hexacorallia</taxon>
        <taxon>Scleractinia</taxon>
        <taxon>Astrocoeniina</taxon>
        <taxon>Pocilloporidae</taxon>
        <taxon>Pocillopora</taxon>
    </lineage>
</organism>
<dbReference type="PANTHER" id="PTHR15272:SF0">
    <property type="entry name" value="CHROMATIN ASSEMBLY FACTOR 1 SUBUNIT A"/>
    <property type="match status" value="1"/>
</dbReference>
<dbReference type="AlphaFoldDB" id="A0A3M6TVS1"/>
<feature type="compositionally biased region" description="Basic and acidic residues" evidence="7">
    <location>
        <begin position="175"/>
        <end position="291"/>
    </location>
</feature>
<evidence type="ECO:0000256" key="2">
    <source>
        <dbReference type="ARBA" id="ARBA00022705"/>
    </source>
</evidence>
<evidence type="ECO:0000259" key="9">
    <source>
        <dbReference type="Pfam" id="PF12253"/>
    </source>
</evidence>
<dbReference type="Pfam" id="PF11600">
    <property type="entry name" value="CAF1A_acidic"/>
    <property type="match status" value="1"/>
</dbReference>
<keyword evidence="5" id="KW-0234">DNA repair</keyword>
<evidence type="ECO:0000256" key="4">
    <source>
        <dbReference type="ARBA" id="ARBA00023186"/>
    </source>
</evidence>
<proteinExistence type="predicted"/>
<dbReference type="PANTHER" id="PTHR15272">
    <property type="entry name" value="CHROMATIN ASSEMBLY FACTOR 1 SUBUNIT A CAF-1 SUBUNIT A"/>
    <property type="match status" value="1"/>
</dbReference>
<evidence type="ECO:0000256" key="7">
    <source>
        <dbReference type="SAM" id="MobiDB-lite"/>
    </source>
</evidence>
<evidence type="ECO:0000313" key="11">
    <source>
        <dbReference type="Proteomes" id="UP000275408"/>
    </source>
</evidence>
<dbReference type="GO" id="GO:0006281">
    <property type="term" value="P:DNA repair"/>
    <property type="evidence" value="ECO:0007669"/>
    <property type="project" value="UniProtKB-KW"/>
</dbReference>
<dbReference type="InterPro" id="IPR021644">
    <property type="entry name" value="CAF-1_p150_acidic"/>
</dbReference>
<feature type="domain" description="Chromatin assembly factor 1 subunit A dimerization" evidence="9">
    <location>
        <begin position="426"/>
        <end position="496"/>
    </location>
</feature>
<evidence type="ECO:0008006" key="12">
    <source>
        <dbReference type="Google" id="ProtNLM"/>
    </source>
</evidence>
<feature type="region of interest" description="Disordered" evidence="7">
    <location>
        <begin position="1"/>
        <end position="38"/>
    </location>
</feature>
<feature type="domain" description="Chromatin assembly factor 1 p150 subunit acidic region" evidence="8">
    <location>
        <begin position="196"/>
        <end position="329"/>
    </location>
</feature>
<evidence type="ECO:0000256" key="6">
    <source>
        <dbReference type="ARBA" id="ARBA00023242"/>
    </source>
</evidence>
<feature type="region of interest" description="Disordered" evidence="7">
    <location>
        <begin position="468"/>
        <end position="544"/>
    </location>
</feature>
<reference evidence="10 11" key="1">
    <citation type="journal article" date="2018" name="Sci. Rep.">
        <title>Comparative analysis of the Pocillopora damicornis genome highlights role of immune system in coral evolution.</title>
        <authorList>
            <person name="Cunning R."/>
            <person name="Bay R.A."/>
            <person name="Gillette P."/>
            <person name="Baker A.C."/>
            <person name="Traylor-Knowles N."/>
        </authorList>
    </citation>
    <scope>NUCLEOTIDE SEQUENCE [LARGE SCALE GENOMIC DNA]</scope>
    <source>
        <strain evidence="10">RSMAS</strain>
        <tissue evidence="10">Whole animal</tissue>
    </source>
</reference>
<name>A0A3M6TVS1_POCDA</name>
<feature type="region of interest" description="Disordered" evidence="7">
    <location>
        <begin position="749"/>
        <end position="769"/>
    </location>
</feature>
<comment type="subcellular location">
    <subcellularLocation>
        <location evidence="1">Nucleus</location>
    </subcellularLocation>
</comment>
<dbReference type="InterPro" id="IPR022043">
    <property type="entry name" value="CAF1A_DD"/>
</dbReference>
<dbReference type="Pfam" id="PF12253">
    <property type="entry name" value="CAF1A_dimeriz"/>
    <property type="match status" value="1"/>
</dbReference>
<evidence type="ECO:0000313" key="10">
    <source>
        <dbReference type="EMBL" id="RMX45364.1"/>
    </source>
</evidence>
<evidence type="ECO:0000256" key="1">
    <source>
        <dbReference type="ARBA" id="ARBA00004123"/>
    </source>
</evidence>
<dbReference type="EMBL" id="RCHS01002836">
    <property type="protein sequence ID" value="RMX45364.1"/>
    <property type="molecule type" value="Genomic_DNA"/>
</dbReference>
<evidence type="ECO:0000259" key="8">
    <source>
        <dbReference type="Pfam" id="PF11600"/>
    </source>
</evidence>
<feature type="compositionally biased region" description="Polar residues" evidence="7">
    <location>
        <begin position="109"/>
        <end position="120"/>
    </location>
</feature>
<keyword evidence="4" id="KW-0143">Chaperone</keyword>
<accession>A0A3M6TVS1</accession>
<dbReference type="GO" id="GO:0006334">
    <property type="term" value="P:nucleosome assembly"/>
    <property type="evidence" value="ECO:0007669"/>
    <property type="project" value="TreeGrafter"/>
</dbReference>
<sequence length="846" mass="95067">MRNPGESPEGRVQSETSSEAYAKGSDRDECDSPPCKRLKQGVLSFPTVSSSLLTSTGSFKTSVSVQNEADSISNCQNTPSEPCKEKTQSSGGLVTGAPSPPDLKESLGKPQNTTDLSKISKSLVLENKDDKLVGQRDASSISSPESTSSSREDEAMVIDQSPPVKGNRKSPTLKSAEKLKRKEEREKERQEKQRLREEKLKEKQEAKAAKEKERSEAKRKRDLEKQEKQAERERREKERIERKEKEEKERLEKKGKREEERRKREEENNAKLEEKRKREEEKRNQEEEQTRKRLKSKENFVSWFTKTSAPKASSDSGSRFKPFQPKAGMIIAPATRKHLSLETKKVLDEELKLQEDHRSYLRDLEARKPILKYRKRKLSTIEEQNECDTDEKTSDGPLAIDENSNSSVEIVEKKKDISSFVGLRCKLLQFHTDYRPAYFGTYRKKSYHISPRNPFKKDLDLLDYEVDSDDEWEEEEPGESLSHSEGEDEGDGDDDNGDDDGFFVPHGYLSDDEGVEDGDDDECDVNEEKKGENPENKRDQQLAKAKAWEAAMKRKCKPMKPISLGCLWLEEAEVSVVLKQFAACLLVDGPINIESLSTNSKSADFSVDTPSSGNTSGALYVPDKAMPDLIKLVHGNTAGLSKLMMKFRKHWTSKWLGRDVTDEEVDEKSPISKRQLEKKIQNIASKERRNDRPRWYVHSHILEAYGIENLLVDGCTGSDASSDTPKSSATLQANTPSIIQFAARGASPEMQNNTPKIQPASLSCTSTSNSPMEIDNKGLTGFGGILGSNVVDLHSQVDGEPKSKSTAPIRNNTELSKITPASAGSNTIQNTENNSTENFIETLCID</sequence>
<keyword evidence="6" id="KW-0539">Nucleus</keyword>
<dbReference type="GO" id="GO:0005634">
    <property type="term" value="C:nucleus"/>
    <property type="evidence" value="ECO:0007669"/>
    <property type="project" value="UniProtKB-SubCell"/>
</dbReference>
<keyword evidence="2" id="KW-0235">DNA replication</keyword>
<feature type="compositionally biased region" description="Acidic residues" evidence="7">
    <location>
        <begin position="510"/>
        <end position="525"/>
    </location>
</feature>
<keyword evidence="3" id="KW-0227">DNA damage</keyword>
<feature type="compositionally biased region" description="Acidic residues" evidence="7">
    <location>
        <begin position="468"/>
        <end position="478"/>
    </location>
</feature>
<evidence type="ECO:0000256" key="5">
    <source>
        <dbReference type="ARBA" id="ARBA00023204"/>
    </source>
</evidence>
<keyword evidence="11" id="KW-1185">Reference proteome</keyword>
<protein>
    <recommendedName>
        <fullName evidence="12">Chromatin assembly factor 1 subunit p150 C-terminal domain-containing protein</fullName>
    </recommendedName>
</protein>
<feature type="region of interest" description="Disordered" evidence="7">
    <location>
        <begin position="381"/>
        <end position="407"/>
    </location>
</feature>
<evidence type="ECO:0000256" key="3">
    <source>
        <dbReference type="ARBA" id="ARBA00022763"/>
    </source>
</evidence>
<dbReference type="OrthoDB" id="5990232at2759"/>
<dbReference type="GO" id="GO:0033186">
    <property type="term" value="C:CAF-1 complex"/>
    <property type="evidence" value="ECO:0007669"/>
    <property type="project" value="TreeGrafter"/>
</dbReference>
<dbReference type="GO" id="GO:0006260">
    <property type="term" value="P:DNA replication"/>
    <property type="evidence" value="ECO:0007669"/>
    <property type="project" value="UniProtKB-KW"/>
</dbReference>
<feature type="compositionally biased region" description="Low complexity" evidence="7">
    <location>
        <begin position="139"/>
        <end position="149"/>
    </location>
</feature>
<comment type="caution">
    <text evidence="10">The sequence shown here is derived from an EMBL/GenBank/DDBJ whole genome shotgun (WGS) entry which is preliminary data.</text>
</comment>
<feature type="region of interest" description="Disordered" evidence="7">
    <location>
        <begin position="60"/>
        <end position="299"/>
    </location>
</feature>
<feature type="compositionally biased region" description="Basic and acidic residues" evidence="7">
    <location>
        <begin position="526"/>
        <end position="541"/>
    </location>
</feature>
<dbReference type="Proteomes" id="UP000275408">
    <property type="component" value="Unassembled WGS sequence"/>
</dbReference>
<feature type="compositionally biased region" description="Acidic residues" evidence="7">
    <location>
        <begin position="486"/>
        <end position="501"/>
    </location>
</feature>
<feature type="compositionally biased region" description="Polar residues" evidence="7">
    <location>
        <begin position="63"/>
        <end position="80"/>
    </location>
</feature>
<gene>
    <name evidence="10" type="ORF">pdam_00000817</name>
</gene>
<dbReference type="STRING" id="46731.A0A3M6TVS1"/>